<feature type="binding site" evidence="7">
    <location>
        <begin position="19"/>
        <end position="26"/>
    </location>
    <ligand>
        <name>GTP</name>
        <dbReference type="ChEBI" id="CHEBI:37565"/>
    </ligand>
</feature>
<evidence type="ECO:0000256" key="8">
    <source>
        <dbReference type="NCBIfam" id="TIGR00484"/>
    </source>
</evidence>
<accession>A0ABT2PB63</accession>
<dbReference type="InterPro" id="IPR004540">
    <property type="entry name" value="Transl_elong_EFG/EF2"/>
</dbReference>
<dbReference type="Gene3D" id="3.30.70.240">
    <property type="match status" value="1"/>
</dbReference>
<dbReference type="Gene3D" id="3.40.50.300">
    <property type="entry name" value="P-loop containing nucleotide triphosphate hydrolases"/>
    <property type="match status" value="1"/>
</dbReference>
<dbReference type="CDD" id="cd16262">
    <property type="entry name" value="EFG_III"/>
    <property type="match status" value="1"/>
</dbReference>
<evidence type="ECO:0000256" key="3">
    <source>
        <dbReference type="ARBA" id="ARBA00022768"/>
    </source>
</evidence>
<sequence length="704" mass="77540">MAQEVLTDLNKVRNIGIMAHIDAGKTTTTERILFYTGVNHKIGETHDGASTTDWMEQEKERGITITSAAVTCYWNKNQINIIDTPGHVDFTVEVERSLRVLDGAVAVFDGKEGVEPQSETVWRQADKYNVPRICFVNKMDKLGADFYFTVDTIIKRLGAKPLVIQLPIGAESDFLGVIDLVEMRALVWPGDSKGDVTMGAKYEIQEIPADLAEKAAEYRQLLLETVAETDDALLEKFFGGEELTVAEIKGAIRKLTVSSEVYPVLCGSAFKNRGVQPMLDAVIDYLPNPLDVGAIEAHDPKDYDTIIERHPDANDPFSALAFKVAVHPFFGRLTYIRVYSGRLDSGAQVINSTKGKKERIGKIFQMHANKEIPVPAVSAGNIYAVIGLKDTTTGDTLTDPAAPVVLESMTFPEPVIEVAIEPKTKADQEKLGVAIQKLAEEDPTFRTELNPDTGQTVIKGMGELHLDILVDRMKREFNVEANVGKPQVAYRETIKKAVERHDYTHKKQTGGSGQFAKIQFAIEPLDLSSENTYEFENKVTGGRIPREYIEPTNQGFQDAMNVGVLAGYPIVGVKALLLDGASHDVDSSEMAFKIAGSMGFKEALRKANPVILEPLMAVEVRVPEEYMGDVIGDLNSRRGQIQSMEDGSGIKIVRALVPLSEMFGYIGDLRSKTSGRAVYSMEFDSYAEVPRAVADEIVQKNKGE</sequence>
<dbReference type="Pfam" id="PF03144">
    <property type="entry name" value="GTP_EFTU_D2"/>
    <property type="match status" value="1"/>
</dbReference>
<dbReference type="InterPro" id="IPR009000">
    <property type="entry name" value="Transl_B-barrel_sf"/>
</dbReference>
<dbReference type="InterPro" id="IPR041095">
    <property type="entry name" value="EFG_II"/>
</dbReference>
<dbReference type="Pfam" id="PF14492">
    <property type="entry name" value="EFG_III"/>
    <property type="match status" value="1"/>
</dbReference>
<dbReference type="Gene3D" id="2.40.30.10">
    <property type="entry name" value="Translation factors"/>
    <property type="match status" value="1"/>
</dbReference>
<dbReference type="Proteomes" id="UP001300496">
    <property type="component" value="Unassembled WGS sequence"/>
</dbReference>
<dbReference type="Pfam" id="PF00679">
    <property type="entry name" value="EFG_C"/>
    <property type="match status" value="1"/>
</dbReference>
<dbReference type="InterPro" id="IPR005517">
    <property type="entry name" value="Transl_elong_EFG/EF2_IV"/>
</dbReference>
<reference evidence="10 11" key="1">
    <citation type="journal article" date="2024" name="Int. J. Syst. Evol. Microbiol.">
        <title>Microbacterium memoriense sp. nov., a member of the Actinomycetota from marine beach sediment of the north coast of Portugal.</title>
        <authorList>
            <person name="Santos J.D.N.D."/>
            <person name="Klimek D."/>
            <person name="Calusinska M."/>
            <person name="Lobo-da-Cunha A."/>
            <person name="Catita J."/>
            <person name="Goncalves H."/>
            <person name="Gonzalez I."/>
            <person name="Lage O.M."/>
        </authorList>
    </citation>
    <scope>NUCLEOTIDE SEQUENCE [LARGE SCALE GENOMIC DNA]</scope>
    <source>
        <strain evidence="10 11">PMIC_1C1B</strain>
    </source>
</reference>
<dbReference type="InterPro" id="IPR047872">
    <property type="entry name" value="EFG_IV"/>
</dbReference>
<evidence type="ECO:0000256" key="1">
    <source>
        <dbReference type="ARBA" id="ARBA00005870"/>
    </source>
</evidence>
<evidence type="ECO:0000259" key="9">
    <source>
        <dbReference type="PROSITE" id="PS51722"/>
    </source>
</evidence>
<dbReference type="Pfam" id="PF00009">
    <property type="entry name" value="GTP_EFTU"/>
    <property type="match status" value="1"/>
</dbReference>
<dbReference type="PANTHER" id="PTHR43261:SF1">
    <property type="entry name" value="RIBOSOME-RELEASING FACTOR 2, MITOCHONDRIAL"/>
    <property type="match status" value="1"/>
</dbReference>
<dbReference type="InterPro" id="IPR035649">
    <property type="entry name" value="EFG_V"/>
</dbReference>
<dbReference type="NCBIfam" id="TIGR00231">
    <property type="entry name" value="small_GTP"/>
    <property type="match status" value="1"/>
</dbReference>
<name>A0ABT2PB63_9MICO</name>
<dbReference type="InterPro" id="IPR035647">
    <property type="entry name" value="EFG_III/V"/>
</dbReference>
<comment type="subcellular location">
    <subcellularLocation>
        <location evidence="7">Cytoplasm</location>
    </subcellularLocation>
</comment>
<feature type="domain" description="Tr-type G" evidence="9">
    <location>
        <begin position="10"/>
        <end position="290"/>
    </location>
</feature>
<dbReference type="Gene3D" id="3.30.70.870">
    <property type="entry name" value="Elongation Factor G (Translational Gtpase), domain 3"/>
    <property type="match status" value="1"/>
</dbReference>
<dbReference type="InterPro" id="IPR000640">
    <property type="entry name" value="EFG_V-like"/>
</dbReference>
<dbReference type="SMART" id="SM00889">
    <property type="entry name" value="EFG_IV"/>
    <property type="match status" value="1"/>
</dbReference>
<dbReference type="NCBIfam" id="TIGR00484">
    <property type="entry name" value="EF-G"/>
    <property type="match status" value="1"/>
</dbReference>
<dbReference type="SUPFAM" id="SSF52540">
    <property type="entry name" value="P-loop containing nucleoside triphosphate hydrolases"/>
    <property type="match status" value="1"/>
</dbReference>
<dbReference type="CDD" id="cd04088">
    <property type="entry name" value="EFG_mtEFG_II"/>
    <property type="match status" value="1"/>
</dbReference>
<dbReference type="PROSITE" id="PS51722">
    <property type="entry name" value="G_TR_2"/>
    <property type="match status" value="1"/>
</dbReference>
<keyword evidence="2 7" id="KW-0547">Nucleotide-binding</keyword>
<dbReference type="GO" id="GO:0003746">
    <property type="term" value="F:translation elongation factor activity"/>
    <property type="evidence" value="ECO:0007669"/>
    <property type="project" value="UniProtKB-KW"/>
</dbReference>
<comment type="similarity">
    <text evidence="1 7">Belongs to the TRAFAC class translation factor GTPase superfamily. Classic translation factor GTPase family. EF-G/EF-2 subfamily.</text>
</comment>
<keyword evidence="4 7" id="KW-0648">Protein biosynthesis</keyword>
<feature type="binding site" evidence="7">
    <location>
        <begin position="137"/>
        <end position="140"/>
    </location>
    <ligand>
        <name>GTP</name>
        <dbReference type="ChEBI" id="CHEBI:37565"/>
    </ligand>
</feature>
<dbReference type="InterPro" id="IPR000795">
    <property type="entry name" value="T_Tr_GTP-bd_dom"/>
</dbReference>
<dbReference type="SUPFAM" id="SSF50447">
    <property type="entry name" value="Translation proteins"/>
    <property type="match status" value="1"/>
</dbReference>
<evidence type="ECO:0000313" key="11">
    <source>
        <dbReference type="Proteomes" id="UP001300496"/>
    </source>
</evidence>
<dbReference type="EMBL" id="JAODOR010000005">
    <property type="protein sequence ID" value="MCT9001811.1"/>
    <property type="molecule type" value="Genomic_DNA"/>
</dbReference>
<dbReference type="SUPFAM" id="SSF54211">
    <property type="entry name" value="Ribosomal protein S5 domain 2-like"/>
    <property type="match status" value="1"/>
</dbReference>
<dbReference type="InterPro" id="IPR020568">
    <property type="entry name" value="Ribosomal_Su5_D2-typ_SF"/>
</dbReference>
<dbReference type="PRINTS" id="PR00315">
    <property type="entry name" value="ELONGATNFCT"/>
</dbReference>
<evidence type="ECO:0000256" key="7">
    <source>
        <dbReference type="HAMAP-Rule" id="MF_00054"/>
    </source>
</evidence>
<comment type="caution">
    <text evidence="10">The sequence shown here is derived from an EMBL/GenBank/DDBJ whole genome shotgun (WGS) entry which is preliminary data.</text>
</comment>
<dbReference type="Pfam" id="PF03764">
    <property type="entry name" value="EFG_IV"/>
    <property type="match status" value="1"/>
</dbReference>
<dbReference type="InterPro" id="IPR005225">
    <property type="entry name" value="Small_GTP-bd"/>
</dbReference>
<dbReference type="CDD" id="cd01434">
    <property type="entry name" value="EFG_mtEFG1_IV"/>
    <property type="match status" value="1"/>
</dbReference>
<dbReference type="HAMAP" id="MF_00054_B">
    <property type="entry name" value="EF_G_EF_2_B"/>
    <property type="match status" value="1"/>
</dbReference>
<dbReference type="RefSeq" id="WP_261606361.1">
    <property type="nucleotide sequence ID" value="NZ_JAODOR010000005.1"/>
</dbReference>
<dbReference type="InterPro" id="IPR004161">
    <property type="entry name" value="EFTu-like_2"/>
</dbReference>
<dbReference type="NCBIfam" id="NF009381">
    <property type="entry name" value="PRK12740.1-5"/>
    <property type="match status" value="1"/>
</dbReference>
<keyword evidence="11" id="KW-1185">Reference proteome</keyword>
<evidence type="ECO:0000313" key="10">
    <source>
        <dbReference type="EMBL" id="MCT9001811.1"/>
    </source>
</evidence>
<dbReference type="InterPro" id="IPR014721">
    <property type="entry name" value="Ribsml_uS5_D2-typ_fold_subgr"/>
</dbReference>
<dbReference type="SMART" id="SM00838">
    <property type="entry name" value="EFG_C"/>
    <property type="match status" value="1"/>
</dbReference>
<evidence type="ECO:0000256" key="2">
    <source>
        <dbReference type="ARBA" id="ARBA00022741"/>
    </source>
</evidence>
<dbReference type="InterPro" id="IPR031157">
    <property type="entry name" value="G_TR_CS"/>
</dbReference>
<dbReference type="CDD" id="cd03713">
    <property type="entry name" value="EFG_mtEFG_C"/>
    <property type="match status" value="1"/>
</dbReference>
<protein>
    <recommendedName>
        <fullName evidence="7 8">Elongation factor G</fullName>
        <shortName evidence="7">EF-G</shortName>
    </recommendedName>
</protein>
<dbReference type="InterPro" id="IPR009022">
    <property type="entry name" value="EFG_III"/>
</dbReference>
<dbReference type="PANTHER" id="PTHR43261">
    <property type="entry name" value="TRANSLATION ELONGATION FACTOR G-RELATED"/>
    <property type="match status" value="1"/>
</dbReference>
<comment type="function">
    <text evidence="6 7">Catalyzes the GTP-dependent ribosomal translocation step during translation elongation. During this step, the ribosome changes from the pre-translocational (PRE) to the post-translocational (POST) state as the newly formed A-site-bound peptidyl-tRNA and P-site-bound deacylated tRNA move to the P and E sites, respectively. Catalyzes the coordinated movement of the two tRNA molecules, the mRNA and conformational changes in the ribosome.</text>
</comment>
<feature type="binding site" evidence="7">
    <location>
        <begin position="83"/>
        <end position="87"/>
    </location>
    <ligand>
        <name>GTP</name>
        <dbReference type="ChEBI" id="CHEBI:37565"/>
    </ligand>
</feature>
<keyword evidence="3 7" id="KW-0251">Elongation factor</keyword>
<keyword evidence="5 7" id="KW-0342">GTP-binding</keyword>
<evidence type="ECO:0000256" key="4">
    <source>
        <dbReference type="ARBA" id="ARBA00022917"/>
    </source>
</evidence>
<dbReference type="CDD" id="cd01886">
    <property type="entry name" value="EF-G"/>
    <property type="match status" value="1"/>
</dbReference>
<proteinExistence type="inferred from homology"/>
<dbReference type="Gene3D" id="3.30.230.10">
    <property type="match status" value="1"/>
</dbReference>
<evidence type="ECO:0000256" key="5">
    <source>
        <dbReference type="ARBA" id="ARBA00023134"/>
    </source>
</evidence>
<dbReference type="PROSITE" id="PS00301">
    <property type="entry name" value="G_TR_1"/>
    <property type="match status" value="1"/>
</dbReference>
<evidence type="ECO:0000256" key="6">
    <source>
        <dbReference type="ARBA" id="ARBA00024731"/>
    </source>
</evidence>
<gene>
    <name evidence="7 10" type="primary">fusA</name>
    <name evidence="10" type="ORF">N4R40_05475</name>
</gene>
<keyword evidence="7" id="KW-0963">Cytoplasm</keyword>
<organism evidence="10 11">
    <name type="scientific">Microbacterium memoriense</name>
    <dbReference type="NCBI Taxonomy" id="2978350"/>
    <lineage>
        <taxon>Bacteria</taxon>
        <taxon>Bacillati</taxon>
        <taxon>Actinomycetota</taxon>
        <taxon>Actinomycetes</taxon>
        <taxon>Micrococcales</taxon>
        <taxon>Microbacteriaceae</taxon>
        <taxon>Microbacterium</taxon>
    </lineage>
</organism>
<dbReference type="InterPro" id="IPR027417">
    <property type="entry name" value="P-loop_NTPase"/>
</dbReference>
<dbReference type="SUPFAM" id="SSF54980">
    <property type="entry name" value="EF-G C-terminal domain-like"/>
    <property type="match status" value="2"/>
</dbReference>